<proteinExistence type="predicted"/>
<organism evidence="2">
    <name type="scientific">uncultured Caudovirales phage</name>
    <dbReference type="NCBI Taxonomy" id="2100421"/>
    <lineage>
        <taxon>Viruses</taxon>
        <taxon>Duplodnaviria</taxon>
        <taxon>Heunggongvirae</taxon>
        <taxon>Uroviricota</taxon>
        <taxon>Caudoviricetes</taxon>
        <taxon>Peduoviridae</taxon>
        <taxon>Maltschvirus</taxon>
        <taxon>Maltschvirus maltsch</taxon>
    </lineage>
</organism>
<reference evidence="2" key="1">
    <citation type="submission" date="2020-04" db="EMBL/GenBank/DDBJ databases">
        <authorList>
            <person name="Chiriac C."/>
            <person name="Salcher M."/>
            <person name="Ghai R."/>
            <person name="Kavagutti S V."/>
        </authorList>
    </citation>
    <scope>NUCLEOTIDE SEQUENCE</scope>
</reference>
<gene>
    <name evidence="2" type="ORF">UFOVP715_60</name>
</gene>
<sequence length="80" mass="8816">MAKTITLEMADDGTITVMSDDMQEPYVCESIEECMQYLGDMLGGASSEAPEEQTMEGPEEYGQMWNEEAASRKPQPGLMA</sequence>
<name>A0A6J5NLR1_9CAUD</name>
<feature type="region of interest" description="Disordered" evidence="1">
    <location>
        <begin position="42"/>
        <end position="80"/>
    </location>
</feature>
<protein>
    <submittedName>
        <fullName evidence="2">Uncharacterized protein</fullName>
    </submittedName>
</protein>
<feature type="compositionally biased region" description="Acidic residues" evidence="1">
    <location>
        <begin position="49"/>
        <end position="59"/>
    </location>
</feature>
<evidence type="ECO:0000313" key="2">
    <source>
        <dbReference type="EMBL" id="CAB4159642.1"/>
    </source>
</evidence>
<dbReference type="EMBL" id="LR796687">
    <property type="protein sequence ID" value="CAB4159642.1"/>
    <property type="molecule type" value="Genomic_DNA"/>
</dbReference>
<accession>A0A6J5NLR1</accession>
<evidence type="ECO:0000256" key="1">
    <source>
        <dbReference type="SAM" id="MobiDB-lite"/>
    </source>
</evidence>